<dbReference type="STRING" id="161895.CPHO_04455"/>
<dbReference type="Proteomes" id="UP000185491">
    <property type="component" value="Chromosome"/>
</dbReference>
<feature type="compositionally biased region" description="Basic and acidic residues" evidence="1">
    <location>
        <begin position="54"/>
        <end position="78"/>
    </location>
</feature>
<evidence type="ECO:0000256" key="1">
    <source>
        <dbReference type="SAM" id="MobiDB-lite"/>
    </source>
</evidence>
<evidence type="ECO:0000313" key="4">
    <source>
        <dbReference type="Proteomes" id="UP000185491"/>
    </source>
</evidence>
<reference evidence="3 4" key="1">
    <citation type="submission" date="2014-08" db="EMBL/GenBank/DDBJ databases">
        <title>Complete genome sequence of Corynebacterium phocae M408/89/1(T)(=DSM 44612(T)), isolated from the common seal (Phoca vitulina).</title>
        <authorList>
            <person name="Ruckert C."/>
            <person name="Albersmeier A."/>
            <person name="Winkler A."/>
            <person name="Kalinowski J."/>
        </authorList>
    </citation>
    <scope>NUCLEOTIDE SEQUENCE [LARGE SCALE GENOMIC DNA]</scope>
    <source>
        <strain evidence="3 4">M408/89/1</strain>
    </source>
</reference>
<sequence length="235" mass="24980">MFGVILSFRTPARKSVIALALTLPLALAACGNSDDAEDAPLTSTTTAVKSSTKSSEKAPETTETTTKKEEESSKKEEPAPPAPAPAEQEAQPDVPAETLANPVENGLPPVAPQPPVDGGQPAPQEVVDQLHGLVRGIYAQNSLRSFTGYIPQHTCQSILANQPPELANLDLNQIPDIPMTQMVPGWGENNLLGLDNVLLKGDEASALVTVKTPEGEDSSTMRFRKENGTWTFCQS</sequence>
<protein>
    <recommendedName>
        <fullName evidence="5">DUF4878 domain-containing protein</fullName>
    </recommendedName>
</protein>
<evidence type="ECO:0000256" key="2">
    <source>
        <dbReference type="SAM" id="SignalP"/>
    </source>
</evidence>
<evidence type="ECO:0000313" key="3">
    <source>
        <dbReference type="EMBL" id="APT92264.1"/>
    </source>
</evidence>
<keyword evidence="4" id="KW-1185">Reference proteome</keyword>
<dbReference type="KEGG" id="cpho:CPHO_04455"/>
<dbReference type="EMBL" id="CP009249">
    <property type="protein sequence ID" value="APT92264.1"/>
    <property type="molecule type" value="Genomic_DNA"/>
</dbReference>
<organism evidence="3 4">
    <name type="scientific">Corynebacterium phocae</name>
    <dbReference type="NCBI Taxonomy" id="161895"/>
    <lineage>
        <taxon>Bacteria</taxon>
        <taxon>Bacillati</taxon>
        <taxon>Actinomycetota</taxon>
        <taxon>Actinomycetes</taxon>
        <taxon>Mycobacteriales</taxon>
        <taxon>Corynebacteriaceae</taxon>
        <taxon>Corynebacterium</taxon>
    </lineage>
</organism>
<keyword evidence="2" id="KW-0732">Signal</keyword>
<dbReference type="OrthoDB" id="4426207at2"/>
<gene>
    <name evidence="3" type="ORF">CPHO_04455</name>
</gene>
<proteinExistence type="predicted"/>
<feature type="region of interest" description="Disordered" evidence="1">
    <location>
        <begin position="34"/>
        <end position="123"/>
    </location>
</feature>
<dbReference type="RefSeq" id="WP_075733565.1">
    <property type="nucleotide sequence ID" value="NZ_CP009249.1"/>
</dbReference>
<feature type="chain" id="PRO_5012634481" description="DUF4878 domain-containing protein" evidence="2">
    <location>
        <begin position="29"/>
        <end position="235"/>
    </location>
</feature>
<feature type="signal peptide" evidence="2">
    <location>
        <begin position="1"/>
        <end position="28"/>
    </location>
</feature>
<evidence type="ECO:0008006" key="5">
    <source>
        <dbReference type="Google" id="ProtNLM"/>
    </source>
</evidence>
<accession>A0A1L7D2D1</accession>
<name>A0A1L7D2D1_9CORY</name>
<dbReference type="AlphaFoldDB" id="A0A1L7D2D1"/>
<feature type="compositionally biased region" description="Low complexity" evidence="1">
    <location>
        <begin position="42"/>
        <end position="53"/>
    </location>
</feature>